<dbReference type="Proteomes" id="UP000038009">
    <property type="component" value="Unassembled WGS sequence"/>
</dbReference>
<evidence type="ECO:0000256" key="6">
    <source>
        <dbReference type="SAM" id="Phobius"/>
    </source>
</evidence>
<reference evidence="7 8" key="1">
    <citation type="journal article" date="2015" name="PLoS Pathog.">
        <title>Leptomonas seymouri: Adaptations to the Dixenous Life Cycle Analyzed by Genome Sequencing, Transcriptome Profiling and Co-infection with Leishmania donovani.</title>
        <authorList>
            <person name="Kraeva N."/>
            <person name="Butenko A."/>
            <person name="Hlavacova J."/>
            <person name="Kostygov A."/>
            <person name="Myskova J."/>
            <person name="Grybchuk D."/>
            <person name="Lestinova T."/>
            <person name="Votypka J."/>
            <person name="Volf P."/>
            <person name="Opperdoes F."/>
            <person name="Flegontov P."/>
            <person name="Lukes J."/>
            <person name="Yurchenko V."/>
        </authorList>
    </citation>
    <scope>NUCLEOTIDE SEQUENCE [LARGE SCALE GENOMIC DNA]</scope>
    <source>
        <strain evidence="7 8">ATCC 30220</strain>
    </source>
</reference>
<dbReference type="Gene3D" id="3.40.50.1820">
    <property type="entry name" value="alpha/beta hydrolase"/>
    <property type="match status" value="1"/>
</dbReference>
<comment type="similarity">
    <text evidence="2">Belongs to the TMCO4 family.</text>
</comment>
<keyword evidence="3 6" id="KW-0812">Transmembrane</keyword>
<comment type="caution">
    <text evidence="7">The sequence shown here is derived from an EMBL/GenBank/DDBJ whole genome shotgun (WGS) entry which is preliminary data.</text>
</comment>
<proteinExistence type="inferred from homology"/>
<evidence type="ECO:0000256" key="2">
    <source>
        <dbReference type="ARBA" id="ARBA00009824"/>
    </source>
</evidence>
<dbReference type="Pfam" id="PF05277">
    <property type="entry name" value="DUF726"/>
    <property type="match status" value="1"/>
</dbReference>
<name>A0A0N1HXH0_LEPSE</name>
<evidence type="ECO:0000313" key="8">
    <source>
        <dbReference type="Proteomes" id="UP000038009"/>
    </source>
</evidence>
<dbReference type="InterPro" id="IPR007941">
    <property type="entry name" value="DUF726"/>
</dbReference>
<sequence>MSAAITTTPPVSERYSFFDNYQYIWKRQRPERTSDELATLSQRENTVAQSDAYAMSFEDRIAIRSLFYAVIDDTNLRNILDGTLLPPPYYARDLSQKRWTEKDIKSICAVLNPSLDLMVVNLPFNLALRLGAYDARLRAGARRLSWILAIPFALVEQREDSLAQLRTTIEAGGGIDIASDAAKQEEVRLRKEERKRSFTRIATIGGFAVLGGAALVVTGGLAAPIVGPAYAALVTATATTLGAIGAVGGAVLGTGALAAAFAAVVGVATHAAALAAVVTPVLTAANLTAIFGITGASLGGYKAFRRTTDSDIFMLRSVEEVETFKGAAGAAEGAAGGGDDDGVAGRTDEGIEDCSEEIVKRLASSNQAVQSGGSAGMSWDLSAVVEENSKPGMVIPAHTRVVAMAHTSNFSSIRNRHRHVVFAVENNLEGYELRLKAIKVVSGLWAVTPPAQIPQGQVGIFACVNRFAHPTGAGFIVCYVATPVRAAKAVALRVWVRAEKDFLGSRIFSAACEQASQDFDPSAAEYWMDEHLSSTSVTRRQQGVTLELNMTPFMYLKLYPAKTDSKMQGRLVTFPSAELPQRQIEYGHDVKQRRKLGVSFVNNSTHTVCTRDLGIVNGVQWSQTSSPMTINPSEASLTYFTNSSWSLEGAEAYYVVEVQNNYSEPITPKYYLRVQFEVSSLNNINVAFASAYNIGEIKTQSLTPAAPSGHQFSVELPAGLFFSLICVVDPSLHTLQVVVQDFVERPSRASPTGSEKTTLSIGVSGYSAIFDPRRLVRDQQVGLWQMVLRRSELVGPTEAYCLHWEDEYLLKFGESIHVNLHVADTVTAKAIGKVKQTVKMALMKGALFTGVHAFSSLMGAFELPLYAVWATGVIDNNFATLTNRSKYAGKDLAAALLDTRRGNRPVTLVGFSFGALVIVECLRELEQVQAYHIVENAYLLGCTCSSDPELWRLLRRVVAGRLINVYTRQDWILWMMYRLNKTDLKPMAGISPVNVPGVENIDVTPLVSGHGEYAANLLPVLAAVPVEPTPATWSPQQRGGSPGVKVPLKNCEATVTAVRNSLHSYLTSTPYMAVGLKNCMLTDIAGYVPQIELLNVKLYSCFFDFMPPPLTETGMASVAGLLGEVEAEMGAVEAVLVKLPPAAPRDLLVLLFLSSTADGDVQMCVQPNLVDRRASLTETPAEAYERMCTIAAETCSSLEDVQHTCLAHGVDWESQGSTPHTHLFPVPLPGIFTDRHRIGCIRLELSRTDVGSAILMISGLFTADSTQLQQEQFDERRFKSAFAALKSTRQTGGGGGVDNRSGLQMPVVAETHSTDSMQSQLRSIAAKLQGPQGRPPSTTTPFVLVNCGTVPLYFCESIYEGTAAATASAMRPTNSDVPNASSYGTLRAPQWLEFPPPEVPPNTFAVPLLMKGDGDVNAMGGACQVLPTFRYETSNGDCGFEIDFSFGTSTAEETAKEAEACRSGGDAKCSVVGGRPAVGEVTVVHSTIGGVDFVMIMMTPRSVEGISDSGAGGETMQSRLRAYGWYVV</sequence>
<evidence type="ECO:0000256" key="4">
    <source>
        <dbReference type="ARBA" id="ARBA00022989"/>
    </source>
</evidence>
<keyword evidence="4 6" id="KW-1133">Transmembrane helix</keyword>
<evidence type="ECO:0000256" key="5">
    <source>
        <dbReference type="ARBA" id="ARBA00023136"/>
    </source>
</evidence>
<evidence type="ECO:0000256" key="1">
    <source>
        <dbReference type="ARBA" id="ARBA00004141"/>
    </source>
</evidence>
<dbReference type="PANTHER" id="PTHR17920:SF3">
    <property type="entry name" value="TRANSMEMBRANE AND COILED-COIL DOMAIN-CONTAINING PROTEIN 4"/>
    <property type="match status" value="1"/>
</dbReference>
<dbReference type="OMA" id="DQQVGLW"/>
<feature type="transmembrane region" description="Helical" evidence="6">
    <location>
        <begin position="198"/>
        <end position="223"/>
    </location>
</feature>
<comment type="subcellular location">
    <subcellularLocation>
        <location evidence="1">Membrane</location>
        <topology evidence="1">Multi-pass membrane protein</topology>
    </subcellularLocation>
</comment>
<accession>A0A0N1HXH0</accession>
<evidence type="ECO:0000313" key="7">
    <source>
        <dbReference type="EMBL" id="KPI85945.1"/>
    </source>
</evidence>
<dbReference type="GO" id="GO:0016020">
    <property type="term" value="C:membrane"/>
    <property type="evidence" value="ECO:0007669"/>
    <property type="project" value="UniProtKB-SubCell"/>
</dbReference>
<organism evidence="7 8">
    <name type="scientific">Leptomonas seymouri</name>
    <dbReference type="NCBI Taxonomy" id="5684"/>
    <lineage>
        <taxon>Eukaryota</taxon>
        <taxon>Discoba</taxon>
        <taxon>Euglenozoa</taxon>
        <taxon>Kinetoplastea</taxon>
        <taxon>Metakinetoplastina</taxon>
        <taxon>Trypanosomatida</taxon>
        <taxon>Trypanosomatidae</taxon>
        <taxon>Leishmaniinae</taxon>
        <taxon>Leptomonas</taxon>
    </lineage>
</organism>
<evidence type="ECO:0000256" key="3">
    <source>
        <dbReference type="ARBA" id="ARBA00022692"/>
    </source>
</evidence>
<dbReference type="SUPFAM" id="SSF53474">
    <property type="entry name" value="alpha/beta-Hydrolases"/>
    <property type="match status" value="1"/>
</dbReference>
<dbReference type="OrthoDB" id="277931at2759"/>
<keyword evidence="8" id="KW-1185">Reference proteome</keyword>
<dbReference type="EMBL" id="LJSK01000157">
    <property type="protein sequence ID" value="KPI85945.1"/>
    <property type="molecule type" value="Genomic_DNA"/>
</dbReference>
<dbReference type="VEuPathDB" id="TriTrypDB:Lsey_0157_0070"/>
<gene>
    <name evidence="7" type="ORF">ABL78_4988</name>
</gene>
<protein>
    <submittedName>
        <fullName evidence="7">Uncharacterized protein</fullName>
    </submittedName>
</protein>
<keyword evidence="5 6" id="KW-0472">Membrane</keyword>
<dbReference type="PANTHER" id="PTHR17920">
    <property type="entry name" value="TRANSMEMBRANE AND COILED-COIL DOMAIN-CONTAINING PROTEIN 4 TMCO4"/>
    <property type="match status" value="1"/>
</dbReference>
<dbReference type="InterPro" id="IPR029058">
    <property type="entry name" value="AB_hydrolase_fold"/>
</dbReference>